<dbReference type="CDD" id="cd22969">
    <property type="entry name" value="DD_IQCK"/>
    <property type="match status" value="1"/>
</dbReference>
<organism evidence="2 3">
    <name type="scientific">Zosterops borbonicus</name>
    <dbReference type="NCBI Taxonomy" id="364589"/>
    <lineage>
        <taxon>Eukaryota</taxon>
        <taxon>Metazoa</taxon>
        <taxon>Chordata</taxon>
        <taxon>Craniata</taxon>
        <taxon>Vertebrata</taxon>
        <taxon>Euteleostomi</taxon>
        <taxon>Archelosauria</taxon>
        <taxon>Archosauria</taxon>
        <taxon>Dinosauria</taxon>
        <taxon>Saurischia</taxon>
        <taxon>Theropoda</taxon>
        <taxon>Coelurosauria</taxon>
        <taxon>Aves</taxon>
        <taxon>Neognathae</taxon>
        <taxon>Neoaves</taxon>
        <taxon>Telluraves</taxon>
        <taxon>Australaves</taxon>
        <taxon>Passeriformes</taxon>
        <taxon>Sylvioidea</taxon>
        <taxon>Zosteropidae</taxon>
        <taxon>Zosterops</taxon>
    </lineage>
</organism>
<feature type="region of interest" description="Disordered" evidence="1">
    <location>
        <begin position="1"/>
        <end position="45"/>
    </location>
</feature>
<sequence length="244" mass="28623">MAARRRRGKQAAERETENSQISEISDVPQSKEDPESKQESAPLEAETLPPIPMEEFFSLPVVQYVLPILGEVPPGEPPDPTKCSPREYLEFYIFPVVLPGLAALLQEAEKKKCFERRRTKFIPSDFLTEWLYNNNPKRKDESFTELFSIPFVKDWIKDHPRPPIPLSLLLSEEEASILIQSFWRGYRVRCDSEIQELRQWQRKFREEKNINEVVKKFWAKQEAKVQRKAEELDKLTQNPSTSQF</sequence>
<evidence type="ECO:0000313" key="2">
    <source>
        <dbReference type="EMBL" id="TRZ21188.1"/>
    </source>
</evidence>
<feature type="compositionally biased region" description="Basic and acidic residues" evidence="1">
    <location>
        <begin position="29"/>
        <end position="38"/>
    </location>
</feature>
<dbReference type="AlphaFoldDB" id="A0A8K1GND7"/>
<dbReference type="Proteomes" id="UP000796761">
    <property type="component" value="Unassembled WGS sequence"/>
</dbReference>
<dbReference type="InterPro" id="IPR000048">
    <property type="entry name" value="IQ_motif_EF-hand-BS"/>
</dbReference>
<accession>A0A8K1GND7</accession>
<protein>
    <recommendedName>
        <fullName evidence="4">IQ motif containing K</fullName>
    </recommendedName>
</protein>
<comment type="caution">
    <text evidence="2">The sequence shown here is derived from an EMBL/GenBank/DDBJ whole genome shotgun (WGS) entry which is preliminary data.</text>
</comment>
<reference evidence="2" key="1">
    <citation type="submission" date="2019-04" db="EMBL/GenBank/DDBJ databases">
        <title>Genome assembly of Zosterops borbonicus 15179.</title>
        <authorList>
            <person name="Leroy T."/>
            <person name="Anselmetti Y."/>
            <person name="Tilak M.-K."/>
            <person name="Nabholz B."/>
        </authorList>
    </citation>
    <scope>NUCLEOTIDE SEQUENCE</scope>
    <source>
        <strain evidence="2">HGM_15179</strain>
        <tissue evidence="2">Muscle</tissue>
    </source>
</reference>
<dbReference type="EMBL" id="SWJQ01000131">
    <property type="protein sequence ID" value="TRZ21188.1"/>
    <property type="molecule type" value="Genomic_DNA"/>
</dbReference>
<dbReference type="Pfam" id="PF00612">
    <property type="entry name" value="IQ"/>
    <property type="match status" value="1"/>
</dbReference>
<name>A0A8K1GND7_9PASS</name>
<dbReference type="PANTHER" id="PTHR34927">
    <property type="entry name" value="IQ DOMAIN-CONTAINING PROTEIN K"/>
    <property type="match status" value="1"/>
</dbReference>
<evidence type="ECO:0000256" key="1">
    <source>
        <dbReference type="SAM" id="MobiDB-lite"/>
    </source>
</evidence>
<proteinExistence type="predicted"/>
<gene>
    <name evidence="2" type="ORF">HGM15179_005949</name>
</gene>
<dbReference type="InterPro" id="IPR043408">
    <property type="entry name" value="IQCK"/>
</dbReference>
<dbReference type="PROSITE" id="PS50096">
    <property type="entry name" value="IQ"/>
    <property type="match status" value="1"/>
</dbReference>
<evidence type="ECO:0000313" key="3">
    <source>
        <dbReference type="Proteomes" id="UP000796761"/>
    </source>
</evidence>
<evidence type="ECO:0008006" key="4">
    <source>
        <dbReference type="Google" id="ProtNLM"/>
    </source>
</evidence>
<dbReference type="PANTHER" id="PTHR34927:SF1">
    <property type="entry name" value="IQ DOMAIN-CONTAINING PROTEIN K"/>
    <property type="match status" value="1"/>
</dbReference>
<keyword evidence="3" id="KW-1185">Reference proteome</keyword>
<dbReference type="OrthoDB" id="2155538at2759"/>